<keyword evidence="4" id="KW-1185">Reference proteome</keyword>
<dbReference type="EMBL" id="JAOQJL010000008">
    <property type="protein sequence ID" value="MCU6764882.1"/>
    <property type="molecule type" value="Genomic_DNA"/>
</dbReference>
<evidence type="ECO:0000313" key="4">
    <source>
        <dbReference type="Proteomes" id="UP001652409"/>
    </source>
</evidence>
<reference evidence="3 4" key="1">
    <citation type="journal article" date="2021" name="ISME Commun">
        <title>Automated analysis of genomic sequences facilitates high-throughput and comprehensive description of bacteria.</title>
        <authorList>
            <person name="Hitch T.C.A."/>
        </authorList>
    </citation>
    <scope>NUCLEOTIDE SEQUENCE [LARGE SCALE GENOMIC DNA]</scope>
    <source>
        <strain evidence="3 4">Sanger_23</strain>
    </source>
</reference>
<feature type="transmembrane region" description="Helical" evidence="1">
    <location>
        <begin position="21"/>
        <end position="47"/>
    </location>
</feature>
<keyword evidence="1" id="KW-1133">Transmembrane helix</keyword>
<evidence type="ECO:0000259" key="2">
    <source>
        <dbReference type="Pfam" id="PF26018"/>
    </source>
</evidence>
<dbReference type="InterPro" id="IPR058709">
    <property type="entry name" value="BSH_RND-rel"/>
</dbReference>
<accession>A0ABT2TTI5</accession>
<sequence>MPNQNQNFSHKITEHLIKLRKIFSLNIGTAIFGVLFLYMIVSAFMYLTSSHIESYQVSSGPLSRNETYTGLSLREESVCKADSGGYVNYYAREGSKINAGGAVYGLSSTKVPESTVSLRAEELSNIRSDMLSFSKSFSPSKFNSTYSFKYQLEGEILQYAGVTQETSVAAVTDEYGNVVSDSSAQVVTLGNQNISKAPADGIILYAKDGYEGKTVDELTAEDFNQNSYQETDLKTQSQVKTGDPVYTIITDERWSLLIPLSEKQAVKLADRTAIRVKFLKDDNTQTGDFSIITIDGSNYGKIDFSKGLIRYASDRFLDIELVTNTNSGLKIPLTSIVSKEFYTVPAVYATRNEDSSDIGFMLADKNKEGKDVTTFVTPRIYARLADPVTDDSQEVTYTYYIDKSSFKEGDAILKPDSKEKYIIGSTEMLEGVYCINQGYAVFRRVEIIDQNEEYAIVAKDTDYGLVRYDHIVKDASKVKEEDILY</sequence>
<dbReference type="Pfam" id="PF26018">
    <property type="entry name" value="BSH_RND_rel"/>
    <property type="match status" value="1"/>
</dbReference>
<dbReference type="Proteomes" id="UP001652409">
    <property type="component" value="Unassembled WGS sequence"/>
</dbReference>
<gene>
    <name evidence="3" type="ORF">OCV61_05570</name>
</gene>
<evidence type="ECO:0000256" key="1">
    <source>
        <dbReference type="SAM" id="Phobius"/>
    </source>
</evidence>
<feature type="domain" description="RND related barrel-sandwich hybrid" evidence="2">
    <location>
        <begin position="76"/>
        <end position="249"/>
    </location>
</feature>
<keyword evidence="1" id="KW-0812">Transmembrane</keyword>
<organism evidence="3 4">
    <name type="scientific">Blautia ammoniilytica</name>
    <dbReference type="NCBI Taxonomy" id="2981782"/>
    <lineage>
        <taxon>Bacteria</taxon>
        <taxon>Bacillati</taxon>
        <taxon>Bacillota</taxon>
        <taxon>Clostridia</taxon>
        <taxon>Lachnospirales</taxon>
        <taxon>Lachnospiraceae</taxon>
        <taxon>Blautia</taxon>
    </lineage>
</organism>
<proteinExistence type="predicted"/>
<name>A0ABT2TTI5_9FIRM</name>
<dbReference type="RefSeq" id="WP_262582702.1">
    <property type="nucleotide sequence ID" value="NZ_JAOQJL010000008.1"/>
</dbReference>
<keyword evidence="1" id="KW-0472">Membrane</keyword>
<evidence type="ECO:0000313" key="3">
    <source>
        <dbReference type="EMBL" id="MCU6764882.1"/>
    </source>
</evidence>
<protein>
    <recommendedName>
        <fullName evidence="2">RND related barrel-sandwich hybrid domain-containing protein</fullName>
    </recommendedName>
</protein>
<comment type="caution">
    <text evidence="3">The sequence shown here is derived from an EMBL/GenBank/DDBJ whole genome shotgun (WGS) entry which is preliminary data.</text>
</comment>